<keyword evidence="2" id="KW-1185">Reference proteome</keyword>
<dbReference type="AlphaFoldDB" id="A0A195CAS2"/>
<sequence length="108" mass="12614">MRHKCYLLYNRSFYLASKTLYLDLDALTCHIFQQRHIAKYTKDVETRKSKKYRSMVRSTLPFPAARGKLLNDAPSMRVDDKHPRPFRFSFLSDETSDAVTYAGVSISE</sequence>
<dbReference type="EMBL" id="KQ978072">
    <property type="protein sequence ID" value="KYM97296.1"/>
    <property type="molecule type" value="Genomic_DNA"/>
</dbReference>
<accession>A0A195CAS2</accession>
<protein>
    <submittedName>
        <fullName evidence="1">Uncharacterized protein</fullName>
    </submittedName>
</protein>
<organism evidence="1 2">
    <name type="scientific">Cyphomyrmex costatus</name>
    <dbReference type="NCBI Taxonomy" id="456900"/>
    <lineage>
        <taxon>Eukaryota</taxon>
        <taxon>Metazoa</taxon>
        <taxon>Ecdysozoa</taxon>
        <taxon>Arthropoda</taxon>
        <taxon>Hexapoda</taxon>
        <taxon>Insecta</taxon>
        <taxon>Pterygota</taxon>
        <taxon>Neoptera</taxon>
        <taxon>Endopterygota</taxon>
        <taxon>Hymenoptera</taxon>
        <taxon>Apocrita</taxon>
        <taxon>Aculeata</taxon>
        <taxon>Formicoidea</taxon>
        <taxon>Formicidae</taxon>
        <taxon>Myrmicinae</taxon>
        <taxon>Cyphomyrmex</taxon>
    </lineage>
</organism>
<gene>
    <name evidence="1" type="ORF">ALC62_12029</name>
</gene>
<reference evidence="1 2" key="1">
    <citation type="submission" date="2016-03" db="EMBL/GenBank/DDBJ databases">
        <title>Cyphomyrmex costatus WGS genome.</title>
        <authorList>
            <person name="Nygaard S."/>
            <person name="Hu H."/>
            <person name="Boomsma J."/>
            <person name="Zhang G."/>
        </authorList>
    </citation>
    <scope>NUCLEOTIDE SEQUENCE [LARGE SCALE GENOMIC DNA]</scope>
    <source>
        <strain evidence="1">MS0001</strain>
        <tissue evidence="1">Whole body</tissue>
    </source>
</reference>
<evidence type="ECO:0000313" key="1">
    <source>
        <dbReference type="EMBL" id="KYM97296.1"/>
    </source>
</evidence>
<dbReference type="Proteomes" id="UP000078542">
    <property type="component" value="Unassembled WGS sequence"/>
</dbReference>
<proteinExistence type="predicted"/>
<name>A0A195CAS2_9HYME</name>
<evidence type="ECO:0000313" key="2">
    <source>
        <dbReference type="Proteomes" id="UP000078542"/>
    </source>
</evidence>